<evidence type="ECO:0000313" key="1">
    <source>
        <dbReference type="EMBL" id="KLK92055.1"/>
    </source>
</evidence>
<proteinExistence type="predicted"/>
<dbReference type="PATRIC" id="fig|1225564.3.peg.4436"/>
<dbReference type="RefSeq" id="WP_047190140.1">
    <property type="nucleotide sequence ID" value="NZ_LCYG01000042.1"/>
</dbReference>
<gene>
    <name evidence="1" type="ORF">AA309_16665</name>
</gene>
<accession>A0A0H1R9Z8</accession>
<protein>
    <recommendedName>
        <fullName evidence="3">DUF4170 domain-containing protein</fullName>
    </recommendedName>
</protein>
<reference evidence="1 2" key="1">
    <citation type="submission" date="2015-05" db="EMBL/GenBank/DDBJ databases">
        <title>Draft genome sequence of Microvirga vignae strain BR3299, a novel nitrogen fixing bacteria isolated from Brazil semi-aired region.</title>
        <authorList>
            <person name="Zilli J.E."/>
            <person name="Passos S.R."/>
            <person name="Leite J."/>
            <person name="Baldani J.I."/>
            <person name="Xavier G.R."/>
            <person name="Rumjaneck N.G."/>
            <person name="Simoes-Araujo J.L."/>
        </authorList>
    </citation>
    <scope>NUCLEOTIDE SEQUENCE [LARGE SCALE GENOMIC DNA]</scope>
    <source>
        <strain evidence="1 2">BR3299</strain>
    </source>
</reference>
<dbReference type="Pfam" id="PF13773">
    <property type="entry name" value="DUF4170"/>
    <property type="match status" value="1"/>
</dbReference>
<dbReference type="OrthoDB" id="9800646at2"/>
<dbReference type="STRING" id="1225564.AA309_16665"/>
<name>A0A0H1R9Z8_9HYPH</name>
<evidence type="ECO:0008006" key="3">
    <source>
        <dbReference type="Google" id="ProtNLM"/>
    </source>
</evidence>
<dbReference type="Proteomes" id="UP000035489">
    <property type="component" value="Unassembled WGS sequence"/>
</dbReference>
<sequence length="69" mass="7847">MQKSRFWVVGGEYTSCDCESLIQGTERVVGPFESRTEAERTWRILSEDHRPQAQVRFTIAQEPSSALSA</sequence>
<dbReference type="EMBL" id="LCYG01000042">
    <property type="protein sequence ID" value="KLK92055.1"/>
    <property type="molecule type" value="Genomic_DNA"/>
</dbReference>
<evidence type="ECO:0000313" key="2">
    <source>
        <dbReference type="Proteomes" id="UP000035489"/>
    </source>
</evidence>
<comment type="caution">
    <text evidence="1">The sequence shown here is derived from an EMBL/GenBank/DDBJ whole genome shotgun (WGS) entry which is preliminary data.</text>
</comment>
<organism evidence="1 2">
    <name type="scientific">Microvirga vignae</name>
    <dbReference type="NCBI Taxonomy" id="1225564"/>
    <lineage>
        <taxon>Bacteria</taxon>
        <taxon>Pseudomonadati</taxon>
        <taxon>Pseudomonadota</taxon>
        <taxon>Alphaproteobacteria</taxon>
        <taxon>Hyphomicrobiales</taxon>
        <taxon>Methylobacteriaceae</taxon>
        <taxon>Microvirga</taxon>
    </lineage>
</organism>
<dbReference type="AlphaFoldDB" id="A0A0H1R9Z8"/>
<dbReference type="Gene3D" id="3.30.70.2400">
    <property type="entry name" value="Uncharacterised protein PF13773, DUF4170"/>
    <property type="match status" value="1"/>
</dbReference>
<keyword evidence="2" id="KW-1185">Reference proteome</keyword>
<dbReference type="InterPro" id="IPR025226">
    <property type="entry name" value="DUF4170"/>
</dbReference>